<reference evidence="2" key="2">
    <citation type="journal article" date="2024" name="Plant">
        <title>Genomic evolution and insights into agronomic trait innovations of Sesamum species.</title>
        <authorList>
            <person name="Miao H."/>
            <person name="Wang L."/>
            <person name="Qu L."/>
            <person name="Liu H."/>
            <person name="Sun Y."/>
            <person name="Le M."/>
            <person name="Wang Q."/>
            <person name="Wei S."/>
            <person name="Zheng Y."/>
            <person name="Lin W."/>
            <person name="Duan Y."/>
            <person name="Cao H."/>
            <person name="Xiong S."/>
            <person name="Wang X."/>
            <person name="Wei L."/>
            <person name="Li C."/>
            <person name="Ma Q."/>
            <person name="Ju M."/>
            <person name="Zhao R."/>
            <person name="Li G."/>
            <person name="Mu C."/>
            <person name="Tian Q."/>
            <person name="Mei H."/>
            <person name="Zhang T."/>
            <person name="Gao T."/>
            <person name="Zhang H."/>
        </authorList>
    </citation>
    <scope>NUCLEOTIDE SEQUENCE</scope>
    <source>
        <strain evidence="2">K16</strain>
    </source>
</reference>
<dbReference type="PANTHER" id="PTHR33649:SF4">
    <property type="entry name" value="PAR1 PROTEIN"/>
    <property type="match status" value="1"/>
</dbReference>
<dbReference type="Proteomes" id="UP001289374">
    <property type="component" value="Unassembled WGS sequence"/>
</dbReference>
<dbReference type="PANTHER" id="PTHR33649">
    <property type="entry name" value="PAR1 PROTEIN"/>
    <property type="match status" value="1"/>
</dbReference>
<gene>
    <name evidence="2" type="ORF">Sango_1453500</name>
</gene>
<evidence type="ECO:0000313" key="2">
    <source>
        <dbReference type="EMBL" id="KAK4396169.1"/>
    </source>
</evidence>
<sequence length="193" mass="20536">MAFSMKIIMFSLTCSLFVQGTLAEVLCEKLPSNLCAFAIASSGKRCILETYRNELGDVDFICKTTEVVVERMAGHIESDQCINACGVEREFIGISTDSFLSSEFTAHLCSSACYHNCPNVVDLFFNLAAGEAMVASPPVQSAPTCRTCPLLSPCRAAQNPTATAHAAPAPVAAASAPNVRVICAIKDYTNAIL</sequence>
<proteinExistence type="predicted"/>
<dbReference type="EMBL" id="JACGWL010000008">
    <property type="protein sequence ID" value="KAK4396169.1"/>
    <property type="molecule type" value="Genomic_DNA"/>
</dbReference>
<dbReference type="Pfam" id="PF06521">
    <property type="entry name" value="PAR1"/>
    <property type="match status" value="1"/>
</dbReference>
<feature type="signal peptide" evidence="1">
    <location>
        <begin position="1"/>
        <end position="23"/>
    </location>
</feature>
<keyword evidence="1" id="KW-0732">Signal</keyword>
<accession>A0AAE2BSI4</accession>
<dbReference type="AlphaFoldDB" id="A0AAE2BSI4"/>
<organism evidence="2 3">
    <name type="scientific">Sesamum angolense</name>
    <dbReference type="NCBI Taxonomy" id="2727404"/>
    <lineage>
        <taxon>Eukaryota</taxon>
        <taxon>Viridiplantae</taxon>
        <taxon>Streptophyta</taxon>
        <taxon>Embryophyta</taxon>
        <taxon>Tracheophyta</taxon>
        <taxon>Spermatophyta</taxon>
        <taxon>Magnoliopsida</taxon>
        <taxon>eudicotyledons</taxon>
        <taxon>Gunneridae</taxon>
        <taxon>Pentapetalae</taxon>
        <taxon>asterids</taxon>
        <taxon>lamiids</taxon>
        <taxon>Lamiales</taxon>
        <taxon>Pedaliaceae</taxon>
        <taxon>Sesamum</taxon>
    </lineage>
</organism>
<feature type="chain" id="PRO_5042247275" description="PAR1 protein" evidence="1">
    <location>
        <begin position="24"/>
        <end position="193"/>
    </location>
</feature>
<comment type="caution">
    <text evidence="2">The sequence shown here is derived from an EMBL/GenBank/DDBJ whole genome shotgun (WGS) entry which is preliminary data.</text>
</comment>
<reference evidence="2" key="1">
    <citation type="submission" date="2020-06" db="EMBL/GenBank/DDBJ databases">
        <authorList>
            <person name="Li T."/>
            <person name="Hu X."/>
            <person name="Zhang T."/>
            <person name="Song X."/>
            <person name="Zhang H."/>
            <person name="Dai N."/>
            <person name="Sheng W."/>
            <person name="Hou X."/>
            <person name="Wei L."/>
        </authorList>
    </citation>
    <scope>NUCLEOTIDE SEQUENCE</scope>
    <source>
        <strain evidence="2">K16</strain>
        <tissue evidence="2">Leaf</tissue>
    </source>
</reference>
<evidence type="ECO:0000256" key="1">
    <source>
        <dbReference type="SAM" id="SignalP"/>
    </source>
</evidence>
<evidence type="ECO:0008006" key="4">
    <source>
        <dbReference type="Google" id="ProtNLM"/>
    </source>
</evidence>
<keyword evidence="3" id="KW-1185">Reference proteome</keyword>
<protein>
    <recommendedName>
        <fullName evidence="4">PAR1 protein</fullName>
    </recommendedName>
</protein>
<evidence type="ECO:0000313" key="3">
    <source>
        <dbReference type="Proteomes" id="UP001289374"/>
    </source>
</evidence>
<name>A0AAE2BSI4_9LAMI</name>
<dbReference type="InterPro" id="IPR009489">
    <property type="entry name" value="PAR1"/>
</dbReference>